<reference evidence="2 3" key="1">
    <citation type="submission" date="2021-08" db="EMBL/GenBank/DDBJ databases">
        <title>Draft Genome Sequence of Phanerochaete sordida strain YK-624.</title>
        <authorList>
            <person name="Mori T."/>
            <person name="Dohra H."/>
            <person name="Suzuki T."/>
            <person name="Kawagishi H."/>
            <person name="Hirai H."/>
        </authorList>
    </citation>
    <scope>NUCLEOTIDE SEQUENCE [LARGE SCALE GENOMIC DNA]</scope>
    <source>
        <strain evidence="2 3">YK-624</strain>
    </source>
</reference>
<evidence type="ECO:0000313" key="2">
    <source>
        <dbReference type="EMBL" id="GJE98110.1"/>
    </source>
</evidence>
<feature type="domain" description="SGNH hydrolase-type esterase" evidence="1">
    <location>
        <begin position="11"/>
        <end position="211"/>
    </location>
</feature>
<dbReference type="Proteomes" id="UP000703269">
    <property type="component" value="Unassembled WGS sequence"/>
</dbReference>
<dbReference type="PANTHER" id="PTHR14209:SF19">
    <property type="entry name" value="ISOAMYL ACETATE-HYDROLYZING ESTERASE 1 HOMOLOG"/>
    <property type="match status" value="1"/>
</dbReference>
<sequence>MAGYVQDAIMLLGDSLTQGGTIPYGFCQQLADAYNRKLDVLVRGLSGYNTTWIFPVFEKMFAKRTEREHVPNVQLLTIWFGANDATIPGEQQHVPLEQYKANLSKLVHMVRDPSSEYYSPETRIILFTPPPVNTIQWIEELRSRDPPKTELDRDFNVTRQYAEGVLEVGRKENVPVVDTWAMFYEAAGREEKNLAKYLTDGLHLNAEAYKLVYNALMKAISENFPDIHPDKLNMVYPKWEIVNNGNYMELLKDSAVRK</sequence>
<dbReference type="CDD" id="cd01838">
    <property type="entry name" value="Isoamyl_acetate_hydrolase_like"/>
    <property type="match status" value="1"/>
</dbReference>
<keyword evidence="3" id="KW-1185">Reference proteome</keyword>
<gene>
    <name evidence="2" type="ORF">PsYK624_143320</name>
</gene>
<evidence type="ECO:0000259" key="1">
    <source>
        <dbReference type="Pfam" id="PF13472"/>
    </source>
</evidence>
<dbReference type="SUPFAM" id="SSF52266">
    <property type="entry name" value="SGNH hydrolase"/>
    <property type="match status" value="1"/>
</dbReference>
<evidence type="ECO:0000313" key="3">
    <source>
        <dbReference type="Proteomes" id="UP000703269"/>
    </source>
</evidence>
<dbReference type="PROSITE" id="PS01098">
    <property type="entry name" value="LIPASE_GDSL_SER"/>
    <property type="match status" value="1"/>
</dbReference>
<dbReference type="GO" id="GO:0006629">
    <property type="term" value="P:lipid metabolic process"/>
    <property type="evidence" value="ECO:0007669"/>
    <property type="project" value="InterPro"/>
</dbReference>
<dbReference type="GO" id="GO:0016298">
    <property type="term" value="F:lipase activity"/>
    <property type="evidence" value="ECO:0007669"/>
    <property type="project" value="InterPro"/>
</dbReference>
<dbReference type="AlphaFoldDB" id="A0A9P3LK94"/>
<name>A0A9P3LK94_9APHY</name>
<organism evidence="2 3">
    <name type="scientific">Phanerochaete sordida</name>
    <dbReference type="NCBI Taxonomy" id="48140"/>
    <lineage>
        <taxon>Eukaryota</taxon>
        <taxon>Fungi</taxon>
        <taxon>Dikarya</taxon>
        <taxon>Basidiomycota</taxon>
        <taxon>Agaricomycotina</taxon>
        <taxon>Agaricomycetes</taxon>
        <taxon>Polyporales</taxon>
        <taxon>Phanerochaetaceae</taxon>
        <taxon>Phanerochaete</taxon>
    </lineage>
</organism>
<dbReference type="InterPro" id="IPR036514">
    <property type="entry name" value="SGNH_hydro_sf"/>
</dbReference>
<protein>
    <submittedName>
        <fullName evidence="2">SGNH hydrolase</fullName>
    </submittedName>
</protein>
<dbReference type="InterPro" id="IPR008265">
    <property type="entry name" value="Lipase_GDSL_AS"/>
</dbReference>
<dbReference type="PANTHER" id="PTHR14209">
    <property type="entry name" value="ISOAMYL ACETATE-HYDROLYZING ESTERASE 1"/>
    <property type="match status" value="1"/>
</dbReference>
<dbReference type="EMBL" id="BPQB01000082">
    <property type="protein sequence ID" value="GJE98110.1"/>
    <property type="molecule type" value="Genomic_DNA"/>
</dbReference>
<proteinExistence type="predicted"/>
<dbReference type="Pfam" id="PF13472">
    <property type="entry name" value="Lipase_GDSL_2"/>
    <property type="match status" value="1"/>
</dbReference>
<accession>A0A9P3LK94</accession>
<dbReference type="Gene3D" id="3.40.50.1110">
    <property type="entry name" value="SGNH hydrolase"/>
    <property type="match status" value="1"/>
</dbReference>
<dbReference type="InterPro" id="IPR013830">
    <property type="entry name" value="SGNH_hydro"/>
</dbReference>
<comment type="caution">
    <text evidence="2">The sequence shown here is derived from an EMBL/GenBank/DDBJ whole genome shotgun (WGS) entry which is preliminary data.</text>
</comment>
<keyword evidence="2" id="KW-0378">Hydrolase</keyword>
<dbReference type="InterPro" id="IPR045136">
    <property type="entry name" value="Iah1-like"/>
</dbReference>
<dbReference type="OrthoDB" id="671439at2759"/>